<name>A0A8S3RRL3_MYTED</name>
<accession>A0A8S3RRL3</accession>
<evidence type="ECO:0000256" key="1">
    <source>
        <dbReference type="SAM" id="MobiDB-lite"/>
    </source>
</evidence>
<keyword evidence="3" id="KW-1185">Reference proteome</keyword>
<proteinExistence type="predicted"/>
<reference evidence="2" key="1">
    <citation type="submission" date="2021-03" db="EMBL/GenBank/DDBJ databases">
        <authorList>
            <person name="Bekaert M."/>
        </authorList>
    </citation>
    <scope>NUCLEOTIDE SEQUENCE</scope>
</reference>
<comment type="caution">
    <text evidence="2">The sequence shown here is derived from an EMBL/GenBank/DDBJ whole genome shotgun (WGS) entry which is preliminary data.</text>
</comment>
<evidence type="ECO:0000313" key="3">
    <source>
        <dbReference type="Proteomes" id="UP000683360"/>
    </source>
</evidence>
<dbReference type="Proteomes" id="UP000683360">
    <property type="component" value="Unassembled WGS sequence"/>
</dbReference>
<dbReference type="EMBL" id="CAJPWZ010001126">
    <property type="protein sequence ID" value="CAG2208968.1"/>
    <property type="molecule type" value="Genomic_DNA"/>
</dbReference>
<dbReference type="AlphaFoldDB" id="A0A8S3RRL3"/>
<evidence type="ECO:0000313" key="2">
    <source>
        <dbReference type="EMBL" id="CAG2208968.1"/>
    </source>
</evidence>
<organism evidence="2 3">
    <name type="scientific">Mytilus edulis</name>
    <name type="common">Blue mussel</name>
    <dbReference type="NCBI Taxonomy" id="6550"/>
    <lineage>
        <taxon>Eukaryota</taxon>
        <taxon>Metazoa</taxon>
        <taxon>Spiralia</taxon>
        <taxon>Lophotrochozoa</taxon>
        <taxon>Mollusca</taxon>
        <taxon>Bivalvia</taxon>
        <taxon>Autobranchia</taxon>
        <taxon>Pteriomorphia</taxon>
        <taxon>Mytilida</taxon>
        <taxon>Mytiloidea</taxon>
        <taxon>Mytilidae</taxon>
        <taxon>Mytilinae</taxon>
        <taxon>Mytilus</taxon>
    </lineage>
</organism>
<feature type="region of interest" description="Disordered" evidence="1">
    <location>
        <begin position="145"/>
        <end position="166"/>
    </location>
</feature>
<gene>
    <name evidence="2" type="ORF">MEDL_23087</name>
</gene>
<sequence>MFSLRYAKNGLDTDLKARLQRITNKDLIVEDIRRDGKDTVFTIHLRSSKLTKKIIFFIYKENKNTENKIFVIDQQQEDLKEQPNFFQDKQNKLKELMDKEACEVVSNHNKMINEVQQRIKNVTKNVVRDSHEYNEEEGELDIVPKSEKLQTNPTEESTSSHRKKQEIDALQDKLSELRLQKKEFKDFITCMDEMFQKHKSSKTNNSAMNLVYSKFQIECKHLKSALPMYARKN</sequence>
<protein>
    <submittedName>
        <fullName evidence="2">Uncharacterized protein</fullName>
    </submittedName>
</protein>